<dbReference type="InterPro" id="IPR011331">
    <property type="entry name" value="Ribosomal_eL37/eL43"/>
</dbReference>
<dbReference type="Proteomes" id="UP000799750">
    <property type="component" value="Unassembled WGS sequence"/>
</dbReference>
<evidence type="ECO:0000313" key="6">
    <source>
        <dbReference type="Proteomes" id="UP000799750"/>
    </source>
</evidence>
<evidence type="ECO:0000256" key="3">
    <source>
        <dbReference type="ARBA" id="ARBA00023274"/>
    </source>
</evidence>
<protein>
    <recommendedName>
        <fullName evidence="7">60S ribosomal protein L37a</fullName>
    </recommendedName>
</protein>
<dbReference type="OrthoDB" id="10258345at2759"/>
<dbReference type="GO" id="GO:1990904">
    <property type="term" value="C:ribonucleoprotein complex"/>
    <property type="evidence" value="ECO:0007669"/>
    <property type="project" value="UniProtKB-KW"/>
</dbReference>
<evidence type="ECO:0000256" key="1">
    <source>
        <dbReference type="ARBA" id="ARBA00008672"/>
    </source>
</evidence>
<dbReference type="Pfam" id="PF01780">
    <property type="entry name" value="Ribosomal_L37ae"/>
    <property type="match status" value="1"/>
</dbReference>
<dbReference type="PANTHER" id="PTHR48129">
    <property type="entry name" value="60S RIBOSOMAL PROTEIN L37A"/>
    <property type="match status" value="1"/>
</dbReference>
<dbReference type="Gene3D" id="2.20.25.30">
    <property type="match status" value="1"/>
</dbReference>
<reference evidence="5" key="1">
    <citation type="journal article" date="2020" name="Stud. Mycol.">
        <title>101 Dothideomycetes genomes: a test case for predicting lifestyles and emergence of pathogens.</title>
        <authorList>
            <person name="Haridas S."/>
            <person name="Albert R."/>
            <person name="Binder M."/>
            <person name="Bloem J."/>
            <person name="Labutti K."/>
            <person name="Salamov A."/>
            <person name="Andreopoulos B."/>
            <person name="Baker S."/>
            <person name="Barry K."/>
            <person name="Bills G."/>
            <person name="Bluhm B."/>
            <person name="Cannon C."/>
            <person name="Castanera R."/>
            <person name="Culley D."/>
            <person name="Daum C."/>
            <person name="Ezra D."/>
            <person name="Gonzalez J."/>
            <person name="Henrissat B."/>
            <person name="Kuo A."/>
            <person name="Liang C."/>
            <person name="Lipzen A."/>
            <person name="Lutzoni F."/>
            <person name="Magnuson J."/>
            <person name="Mondo S."/>
            <person name="Nolan M."/>
            <person name="Ohm R."/>
            <person name="Pangilinan J."/>
            <person name="Park H.-J."/>
            <person name="Ramirez L."/>
            <person name="Alfaro M."/>
            <person name="Sun H."/>
            <person name="Tritt A."/>
            <person name="Yoshinaga Y."/>
            <person name="Zwiers L.-H."/>
            <person name="Turgeon B."/>
            <person name="Goodwin S."/>
            <person name="Spatafora J."/>
            <person name="Crous P."/>
            <person name="Grigoriev I."/>
        </authorList>
    </citation>
    <scope>NUCLEOTIDE SEQUENCE</scope>
    <source>
        <strain evidence="5">CBS 269.34</strain>
    </source>
</reference>
<dbReference type="InterPro" id="IPR011332">
    <property type="entry name" value="Ribosomal_zn-bd"/>
</dbReference>
<dbReference type="SUPFAM" id="SSF57829">
    <property type="entry name" value="Zn-binding ribosomal proteins"/>
    <property type="match status" value="1"/>
</dbReference>
<evidence type="ECO:0000256" key="2">
    <source>
        <dbReference type="ARBA" id="ARBA00022980"/>
    </source>
</evidence>
<proteinExistence type="inferred from homology"/>
<dbReference type="GO" id="GO:0003735">
    <property type="term" value="F:structural constituent of ribosome"/>
    <property type="evidence" value="ECO:0007669"/>
    <property type="project" value="InterPro"/>
</dbReference>
<gene>
    <name evidence="5" type="ORF">BU16DRAFT_559481</name>
</gene>
<evidence type="ECO:0000256" key="4">
    <source>
        <dbReference type="SAM" id="MobiDB-lite"/>
    </source>
</evidence>
<organism evidence="5 6">
    <name type="scientific">Lophium mytilinum</name>
    <dbReference type="NCBI Taxonomy" id="390894"/>
    <lineage>
        <taxon>Eukaryota</taxon>
        <taxon>Fungi</taxon>
        <taxon>Dikarya</taxon>
        <taxon>Ascomycota</taxon>
        <taxon>Pezizomycotina</taxon>
        <taxon>Dothideomycetes</taxon>
        <taxon>Pleosporomycetidae</taxon>
        <taxon>Mytilinidiales</taxon>
        <taxon>Mytilinidiaceae</taxon>
        <taxon>Lophium</taxon>
    </lineage>
</organism>
<feature type="compositionally biased region" description="Polar residues" evidence="4">
    <location>
        <begin position="15"/>
        <end position="30"/>
    </location>
</feature>
<dbReference type="InterPro" id="IPR002674">
    <property type="entry name" value="Ribosomal_eL43"/>
</dbReference>
<keyword evidence="6" id="KW-1185">Reference proteome</keyword>
<dbReference type="InterPro" id="IPR050522">
    <property type="entry name" value="Ribosomal_protein_eL43"/>
</dbReference>
<name>A0A6A6QZ62_9PEZI</name>
<evidence type="ECO:0008006" key="7">
    <source>
        <dbReference type="Google" id="ProtNLM"/>
    </source>
</evidence>
<feature type="region of interest" description="Disordered" evidence="4">
    <location>
        <begin position="1"/>
        <end position="31"/>
    </location>
</feature>
<comment type="similarity">
    <text evidence="1">Belongs to the eukaryotic ribosomal protein eL43 family.</text>
</comment>
<feature type="region of interest" description="Disordered" evidence="4">
    <location>
        <begin position="56"/>
        <end position="76"/>
    </location>
</feature>
<keyword evidence="2" id="KW-0689">Ribosomal protein</keyword>
<accession>A0A6A6QZ62</accession>
<feature type="compositionally biased region" description="Polar residues" evidence="4">
    <location>
        <begin position="58"/>
        <end position="73"/>
    </location>
</feature>
<keyword evidence="3" id="KW-0687">Ribonucleoprotein</keyword>
<sequence length="152" mass="16783">MQLIESEGLAPTPISKPSNSTLPLSPQNRQPFHPRHLQICLGTTCKNDETHKEVSARLQPQSASHETRNTNTFPRVGVTGKYGTRYGASLRKQVKKMEITQHARYTCTFCGKVAVKRHSCKKTVAGGAWTVSTPAAAATRSTIRRLREIAEV</sequence>
<evidence type="ECO:0000313" key="5">
    <source>
        <dbReference type="EMBL" id="KAF2497745.1"/>
    </source>
</evidence>
<dbReference type="AlphaFoldDB" id="A0A6A6QZ62"/>
<dbReference type="GO" id="GO:0005840">
    <property type="term" value="C:ribosome"/>
    <property type="evidence" value="ECO:0007669"/>
    <property type="project" value="UniProtKB-KW"/>
</dbReference>
<dbReference type="PANTHER" id="PTHR48129:SF1">
    <property type="entry name" value="LARGE RIBOSOMAL SUBUNIT PROTEIN EL43"/>
    <property type="match status" value="1"/>
</dbReference>
<dbReference type="GO" id="GO:0006412">
    <property type="term" value="P:translation"/>
    <property type="evidence" value="ECO:0007669"/>
    <property type="project" value="InterPro"/>
</dbReference>
<dbReference type="EMBL" id="MU004186">
    <property type="protein sequence ID" value="KAF2497745.1"/>
    <property type="molecule type" value="Genomic_DNA"/>
</dbReference>